<feature type="compositionally biased region" description="Low complexity" evidence="1">
    <location>
        <begin position="103"/>
        <end position="124"/>
    </location>
</feature>
<dbReference type="Proteomes" id="UP000529637">
    <property type="component" value="Unassembled WGS sequence"/>
</dbReference>
<dbReference type="EMBL" id="JABWMJ010000001">
    <property type="protein sequence ID" value="NUZ04491.1"/>
    <property type="molecule type" value="Genomic_DNA"/>
</dbReference>
<dbReference type="RefSeq" id="WP_176065485.1">
    <property type="nucleotide sequence ID" value="NZ_JABWMJ010000001.1"/>
</dbReference>
<protein>
    <submittedName>
        <fullName evidence="2">Uncharacterized protein</fullName>
    </submittedName>
</protein>
<feature type="region of interest" description="Disordered" evidence="1">
    <location>
        <begin position="90"/>
        <end position="124"/>
    </location>
</feature>
<accession>A0A7Y6TV25</accession>
<comment type="caution">
    <text evidence="2">The sequence shown here is derived from an EMBL/GenBank/DDBJ whole genome shotgun (WGS) entry which is preliminary data.</text>
</comment>
<evidence type="ECO:0000313" key="3">
    <source>
        <dbReference type="Proteomes" id="UP000529637"/>
    </source>
</evidence>
<gene>
    <name evidence="2" type="ORF">HQN59_01830</name>
</gene>
<keyword evidence="3" id="KW-1185">Reference proteome</keyword>
<dbReference type="AlphaFoldDB" id="A0A7Y6TV25"/>
<reference evidence="2 3" key="1">
    <citation type="submission" date="2020-06" db="EMBL/GenBank/DDBJ databases">
        <title>Schlegella sp. ID0723 isolated from air conditioner.</title>
        <authorList>
            <person name="Kim D.Y."/>
            <person name="Kim D.-U."/>
        </authorList>
    </citation>
    <scope>NUCLEOTIDE SEQUENCE [LARGE SCALE GENOMIC DNA]</scope>
    <source>
        <strain evidence="2 3">ID0723</strain>
    </source>
</reference>
<proteinExistence type="predicted"/>
<evidence type="ECO:0000313" key="2">
    <source>
        <dbReference type="EMBL" id="NUZ04491.1"/>
    </source>
</evidence>
<sequence length="193" mass="19762">MIWSKTEAGRREIQSRERVQARAQRTLLLLIDGVRTDATLLASVAGVTPADFDTLHGLGLIAPAANGSAGRADAQASSSGEAVARLGDGWAVTHPGDAGAGTAGPADGSAPVPDPSSVAPASTQAADRRALAAALTQLIPTHLGVRGFTLTLAVERASSLDELRSVAERAIEAIARRRGDAVAADARRTLFGR</sequence>
<organism evidence="2 3">
    <name type="scientific">Piscinibacter koreensis</name>
    <dbReference type="NCBI Taxonomy" id="2742824"/>
    <lineage>
        <taxon>Bacteria</taxon>
        <taxon>Pseudomonadati</taxon>
        <taxon>Pseudomonadota</taxon>
        <taxon>Betaproteobacteria</taxon>
        <taxon>Burkholderiales</taxon>
        <taxon>Sphaerotilaceae</taxon>
        <taxon>Piscinibacter</taxon>
    </lineage>
</organism>
<evidence type="ECO:0000256" key="1">
    <source>
        <dbReference type="SAM" id="MobiDB-lite"/>
    </source>
</evidence>
<name>A0A7Y6TV25_9BURK</name>